<keyword evidence="4" id="KW-1185">Reference proteome</keyword>
<comment type="caution">
    <text evidence="3">The sequence shown here is derived from an EMBL/GenBank/DDBJ whole genome shotgun (WGS) entry which is preliminary data.</text>
</comment>
<dbReference type="GO" id="GO:0003682">
    <property type="term" value="F:chromatin binding"/>
    <property type="evidence" value="ECO:0007669"/>
    <property type="project" value="TreeGrafter"/>
</dbReference>
<accession>A0A9W4XHR6</accession>
<evidence type="ECO:0000259" key="2">
    <source>
        <dbReference type="Pfam" id="PF01593"/>
    </source>
</evidence>
<proteinExistence type="predicted"/>
<dbReference type="PANTHER" id="PTHR10742">
    <property type="entry name" value="FLAVIN MONOAMINE OXIDASE"/>
    <property type="match status" value="1"/>
</dbReference>
<dbReference type="PRINTS" id="PR00419">
    <property type="entry name" value="ADXRDTASE"/>
</dbReference>
<dbReference type="Proteomes" id="UP001152607">
    <property type="component" value="Unassembled WGS sequence"/>
</dbReference>
<feature type="domain" description="Amine oxidase" evidence="2">
    <location>
        <begin position="95"/>
        <end position="416"/>
    </location>
</feature>
<dbReference type="GO" id="GO:0006338">
    <property type="term" value="P:chromatin remodeling"/>
    <property type="evidence" value="ECO:0007669"/>
    <property type="project" value="TreeGrafter"/>
</dbReference>
<dbReference type="GO" id="GO:0016491">
    <property type="term" value="F:oxidoreductase activity"/>
    <property type="evidence" value="ECO:0007669"/>
    <property type="project" value="InterPro"/>
</dbReference>
<dbReference type="SUPFAM" id="SSF51905">
    <property type="entry name" value="FAD/NAD(P)-binding domain"/>
    <property type="match status" value="1"/>
</dbReference>
<feature type="domain" description="Amine oxidase" evidence="2">
    <location>
        <begin position="519"/>
        <end position="591"/>
    </location>
</feature>
<reference evidence="3" key="1">
    <citation type="submission" date="2023-01" db="EMBL/GenBank/DDBJ databases">
        <authorList>
            <person name="Van Ghelder C."/>
            <person name="Rancurel C."/>
        </authorList>
    </citation>
    <scope>NUCLEOTIDE SEQUENCE</scope>
    <source>
        <strain evidence="3">CNCM I-4278</strain>
    </source>
</reference>
<organism evidence="3 4">
    <name type="scientific">Periconia digitata</name>
    <dbReference type="NCBI Taxonomy" id="1303443"/>
    <lineage>
        <taxon>Eukaryota</taxon>
        <taxon>Fungi</taxon>
        <taxon>Dikarya</taxon>
        <taxon>Ascomycota</taxon>
        <taxon>Pezizomycotina</taxon>
        <taxon>Dothideomycetes</taxon>
        <taxon>Pleosporomycetidae</taxon>
        <taxon>Pleosporales</taxon>
        <taxon>Massarineae</taxon>
        <taxon>Periconiaceae</taxon>
        <taxon>Periconia</taxon>
    </lineage>
</organism>
<dbReference type="GO" id="GO:0050660">
    <property type="term" value="F:flavin adenine dinucleotide binding"/>
    <property type="evidence" value="ECO:0007669"/>
    <property type="project" value="TreeGrafter"/>
</dbReference>
<protein>
    <recommendedName>
        <fullName evidence="2">Amine oxidase domain-containing protein</fullName>
    </recommendedName>
</protein>
<dbReference type="OrthoDB" id="5046242at2759"/>
<dbReference type="Pfam" id="PF01593">
    <property type="entry name" value="Amino_oxidase"/>
    <property type="match status" value="2"/>
</dbReference>
<dbReference type="InterPro" id="IPR036188">
    <property type="entry name" value="FAD/NAD-bd_sf"/>
</dbReference>
<dbReference type="InterPro" id="IPR002937">
    <property type="entry name" value="Amino_oxidase"/>
</dbReference>
<dbReference type="EMBL" id="CAOQHR010000003">
    <property type="protein sequence ID" value="CAI6332404.1"/>
    <property type="molecule type" value="Genomic_DNA"/>
</dbReference>
<dbReference type="Gene3D" id="3.90.660.10">
    <property type="match status" value="1"/>
</dbReference>
<evidence type="ECO:0000313" key="4">
    <source>
        <dbReference type="Proteomes" id="UP001152607"/>
    </source>
</evidence>
<dbReference type="AlphaFoldDB" id="A0A9W4XHR6"/>
<gene>
    <name evidence="3" type="ORF">PDIGIT_LOCUS5427</name>
</gene>
<dbReference type="InterPro" id="IPR050281">
    <property type="entry name" value="Flavin_monoamine_oxidase"/>
</dbReference>
<dbReference type="SUPFAM" id="SSF54373">
    <property type="entry name" value="FAD-linked reductases, C-terminal domain"/>
    <property type="match status" value="1"/>
</dbReference>
<dbReference type="PANTHER" id="PTHR10742:SF414">
    <property type="entry name" value="CONTAINING AMINE OXIDASE, PUTATIVE (AFU_ORTHOLOGUE AFUA_3G12150)-RELATED"/>
    <property type="match status" value="1"/>
</dbReference>
<feature type="compositionally biased region" description="Polar residues" evidence="1">
    <location>
        <begin position="401"/>
        <end position="412"/>
    </location>
</feature>
<feature type="region of interest" description="Disordered" evidence="1">
    <location>
        <begin position="389"/>
        <end position="412"/>
    </location>
</feature>
<dbReference type="Gene3D" id="3.50.50.60">
    <property type="entry name" value="FAD/NAD(P)-binding domain"/>
    <property type="match status" value="1"/>
</dbReference>
<sequence length="605" mass="67035">MNSSALLRANSGPVSSSVSQIRVRFFTYSKLVYSTSHLGEPQKSSFENWKRISLRGMSRVQQDFFRIREASKVEPDVLKREKQKKPHVGVVGAGVSGLRAADILLKHGVKVTILEGRDRIGGRFYQSDALGHRVDLGPNWIHGTENNPILELAKETNTATMSWDGRQAVFDRLGRLMPDDEATEYTEIVWEIVEQAMKYSNEESETISPDISLYHYFEEKVEKMVTSKTGSEEEVAEKRQIILQMAEMWGAYVGSPIRQQSLKFFWMEDSLDGENLFVAETYHKVLKKIAEPASENAEIKFGHKVKKISSRKTPEGIKITVDICDQDSLTFDEVVITTPLGWLKANTDAFEPDLPSRLQQAISSIGYGHLDKVYITFPTAFWHETSDHITTTSTKTPPAQLPSTTAPISQPTPATTTLKFPGFAHWTKPTYAASTNPSLWSQESVNLAALKSPFAHPTLLFYTYGPTSKHIASLLKSSAPSSSPPTVSSGAATTALLLPFFAPYFSRLPNYDANNPSHQPTNMLATAWANDELAGYGSYSNFQVGLERGGEDIEVMRRGVPERGIWISGEHTAPWAALGTVNGAYISGEEVGWRIVRAYGLGGGE</sequence>
<name>A0A9W4XHR6_9PLEO</name>
<evidence type="ECO:0000256" key="1">
    <source>
        <dbReference type="SAM" id="MobiDB-lite"/>
    </source>
</evidence>
<evidence type="ECO:0000313" key="3">
    <source>
        <dbReference type="EMBL" id="CAI6332404.1"/>
    </source>
</evidence>